<feature type="chain" id="PRO_5004108781" description="GPI anchored protein" evidence="3">
    <location>
        <begin position="21"/>
        <end position="212"/>
    </location>
</feature>
<proteinExistence type="predicted"/>
<dbReference type="AlphaFoldDB" id="N1PFZ1"/>
<feature type="region of interest" description="Disordered" evidence="1">
    <location>
        <begin position="82"/>
        <end position="116"/>
    </location>
</feature>
<evidence type="ECO:0000256" key="2">
    <source>
        <dbReference type="SAM" id="Phobius"/>
    </source>
</evidence>
<reference evidence="5" key="1">
    <citation type="journal article" date="2012" name="PLoS Genet.">
        <title>The genomes of the fungal plant pathogens Cladosporium fulvum and Dothistroma septosporum reveal adaptation to different hosts and lifestyles but also signatures of common ancestry.</title>
        <authorList>
            <person name="de Wit P.J.G.M."/>
            <person name="van der Burgt A."/>
            <person name="Oekmen B."/>
            <person name="Stergiopoulos I."/>
            <person name="Abd-Elsalam K.A."/>
            <person name="Aerts A.L."/>
            <person name="Bahkali A.H."/>
            <person name="Beenen H.G."/>
            <person name="Chettri P."/>
            <person name="Cox M.P."/>
            <person name="Datema E."/>
            <person name="de Vries R.P."/>
            <person name="Dhillon B."/>
            <person name="Ganley A.R."/>
            <person name="Griffiths S.A."/>
            <person name="Guo Y."/>
            <person name="Hamelin R.C."/>
            <person name="Henrissat B."/>
            <person name="Kabir M.S."/>
            <person name="Jashni M.K."/>
            <person name="Kema G."/>
            <person name="Klaubauf S."/>
            <person name="Lapidus A."/>
            <person name="Levasseur A."/>
            <person name="Lindquist E."/>
            <person name="Mehrabi R."/>
            <person name="Ohm R.A."/>
            <person name="Owen T.J."/>
            <person name="Salamov A."/>
            <person name="Schwelm A."/>
            <person name="Schijlen E."/>
            <person name="Sun H."/>
            <person name="van den Burg H.A."/>
            <person name="van Ham R.C.H.J."/>
            <person name="Zhang S."/>
            <person name="Goodwin S.B."/>
            <person name="Grigoriev I.V."/>
            <person name="Collemare J."/>
            <person name="Bradshaw R.E."/>
        </authorList>
    </citation>
    <scope>NUCLEOTIDE SEQUENCE [LARGE SCALE GENOMIC DNA]</scope>
    <source>
        <strain evidence="5">NZE10 / CBS 128990</strain>
    </source>
</reference>
<sequence length="212" mass="20820">MQNKLVTLTAAAAMAGMAFATDSVSNGQRTSTVLETITSTASICPATAVGLPEVTVTSTVVVSTTVEGKDCGSASTPIVTETKTITGKSPSSQLSSNEVGPTTDGVVGASKSEGDSTVQLTSTVTAQSTVLTTISTTTSTNINTLTTTPNAIYSIPGNSSSVIGTGTGALPSGTGAVYPTNSVTPFDGGAATLGMSSILALGAMAAGAFYLF</sequence>
<evidence type="ECO:0008006" key="6">
    <source>
        <dbReference type="Google" id="ProtNLM"/>
    </source>
</evidence>
<dbReference type="EMBL" id="KB446544">
    <property type="protein sequence ID" value="EME40191.1"/>
    <property type="molecule type" value="Genomic_DNA"/>
</dbReference>
<keyword evidence="3" id="KW-0732">Signal</keyword>
<keyword evidence="2" id="KW-1133">Transmembrane helix</keyword>
<feature type="transmembrane region" description="Helical" evidence="2">
    <location>
        <begin position="190"/>
        <end position="211"/>
    </location>
</feature>
<accession>N1PFZ1</accession>
<keyword evidence="2" id="KW-0812">Transmembrane</keyword>
<protein>
    <recommendedName>
        <fullName evidence="6">GPI anchored protein</fullName>
    </recommendedName>
</protein>
<evidence type="ECO:0000256" key="3">
    <source>
        <dbReference type="SAM" id="SignalP"/>
    </source>
</evidence>
<evidence type="ECO:0000313" key="4">
    <source>
        <dbReference type="EMBL" id="EME40191.1"/>
    </source>
</evidence>
<keyword evidence="2" id="KW-0472">Membrane</keyword>
<feature type="signal peptide" evidence="3">
    <location>
        <begin position="1"/>
        <end position="20"/>
    </location>
</feature>
<name>N1PFZ1_DOTSN</name>
<dbReference type="OMA" id="VHMTSTI"/>
<evidence type="ECO:0000313" key="5">
    <source>
        <dbReference type="Proteomes" id="UP000016933"/>
    </source>
</evidence>
<reference evidence="4 5" key="2">
    <citation type="journal article" date="2012" name="PLoS Pathog.">
        <title>Diverse lifestyles and strategies of plant pathogenesis encoded in the genomes of eighteen Dothideomycetes fungi.</title>
        <authorList>
            <person name="Ohm R.A."/>
            <person name="Feau N."/>
            <person name="Henrissat B."/>
            <person name="Schoch C.L."/>
            <person name="Horwitz B.A."/>
            <person name="Barry K.W."/>
            <person name="Condon B.J."/>
            <person name="Copeland A.C."/>
            <person name="Dhillon B."/>
            <person name="Glaser F."/>
            <person name="Hesse C.N."/>
            <person name="Kosti I."/>
            <person name="LaButti K."/>
            <person name="Lindquist E.A."/>
            <person name="Lucas S."/>
            <person name="Salamov A.A."/>
            <person name="Bradshaw R.E."/>
            <person name="Ciuffetti L."/>
            <person name="Hamelin R.C."/>
            <person name="Kema G.H.J."/>
            <person name="Lawrence C."/>
            <person name="Scott J.A."/>
            <person name="Spatafora J.W."/>
            <person name="Turgeon B.G."/>
            <person name="de Wit P.J.G.M."/>
            <person name="Zhong S."/>
            <person name="Goodwin S.B."/>
            <person name="Grigoriev I.V."/>
        </authorList>
    </citation>
    <scope>NUCLEOTIDE SEQUENCE [LARGE SCALE GENOMIC DNA]</scope>
    <source>
        <strain evidence="5">NZE10 / CBS 128990</strain>
    </source>
</reference>
<gene>
    <name evidence="4" type="ORF">DOTSEDRAFT_56443</name>
</gene>
<keyword evidence="5" id="KW-1185">Reference proteome</keyword>
<dbReference type="Proteomes" id="UP000016933">
    <property type="component" value="Unassembled WGS sequence"/>
</dbReference>
<feature type="compositionally biased region" description="Polar residues" evidence="1">
    <location>
        <begin position="82"/>
        <end position="100"/>
    </location>
</feature>
<dbReference type="HOGENOM" id="CLU_1299677_0_0_1"/>
<organism evidence="4 5">
    <name type="scientific">Dothistroma septosporum (strain NZE10 / CBS 128990)</name>
    <name type="common">Red band needle blight fungus</name>
    <name type="synonym">Mycosphaerella pini</name>
    <dbReference type="NCBI Taxonomy" id="675120"/>
    <lineage>
        <taxon>Eukaryota</taxon>
        <taxon>Fungi</taxon>
        <taxon>Dikarya</taxon>
        <taxon>Ascomycota</taxon>
        <taxon>Pezizomycotina</taxon>
        <taxon>Dothideomycetes</taxon>
        <taxon>Dothideomycetidae</taxon>
        <taxon>Mycosphaerellales</taxon>
        <taxon>Mycosphaerellaceae</taxon>
        <taxon>Dothistroma</taxon>
    </lineage>
</organism>
<dbReference type="OrthoDB" id="10654953at2759"/>
<evidence type="ECO:0000256" key="1">
    <source>
        <dbReference type="SAM" id="MobiDB-lite"/>
    </source>
</evidence>